<gene>
    <name evidence="2" type="ORF">FE784_06780</name>
</gene>
<sequence>MADRDSQPIMSRRKMLTALGMAGAFMSLGASGASGSSVMQAVYGDGEGGCPPCGGYAESVEELRTIAPECEGRLIYLEGYYADSPGIGGGILVSVQGASADDGGSVFQSAKPGLFWKRGSDRLVLEDFGVVRGDDASYAAHNAERIAAAFQTTEYAISATPQMTYVYDGDVTIATAHLLDCRKAVFKGITGCIRIASAGCVVHSPVLDDSLRSDDKRAMLVEADHVQIRYAEFRGNGHQECCLEITGSNVSVSDSRLRDASYMILATTGRGTHITGNYFTGGNTKAVLSANRMAATTIPWGDAIKLSSDTNDLGNPNAPGRHDNIITNNIFEDVYRDCVDLFTDGSRTIFSHNVVRNHHWNILDIKCIYRDVPANGTSVDPSRREEAVIAYGNIIKDVDNPYSNGESLFSVVHYKNPESGGKVSDYTLGPNKVSIYGNVIDGVFGYVFRALDSFDVSYYDNAHYNLINNAVYITGESGTRHIDVDRNKFVYANGKDYWGNPLQVVRRTSANCTGGSVSHNRFVCYKKDGFRGAVAAVVMGSRMTANGNTGEGFDIVIDAARGTHLACDGTQAHDCKIAVRVGQYGSTTGVRVSRTYAVSCIQVVAVHTANTAKLIMVDNDGVDITGTAFTDVSSLASTIVKNNNTL</sequence>
<dbReference type="Proteomes" id="UP000307943">
    <property type="component" value="Unassembled WGS sequence"/>
</dbReference>
<dbReference type="AlphaFoldDB" id="A0A5C4TDY1"/>
<evidence type="ECO:0000313" key="2">
    <source>
        <dbReference type="EMBL" id="TNJ67241.1"/>
    </source>
</evidence>
<evidence type="ECO:0008006" key="4">
    <source>
        <dbReference type="Google" id="ProtNLM"/>
    </source>
</evidence>
<comment type="caution">
    <text evidence="2">The sequence shown here is derived from an EMBL/GenBank/DDBJ whole genome shotgun (WGS) entry which is preliminary data.</text>
</comment>
<feature type="signal peptide" evidence="1">
    <location>
        <begin position="1"/>
        <end position="32"/>
    </location>
</feature>
<keyword evidence="1" id="KW-0732">Signal</keyword>
<dbReference type="RefSeq" id="WP_139601376.1">
    <property type="nucleotide sequence ID" value="NZ_VDCQ01000006.1"/>
</dbReference>
<dbReference type="SUPFAM" id="SSF51126">
    <property type="entry name" value="Pectin lyase-like"/>
    <property type="match status" value="1"/>
</dbReference>
<dbReference type="PROSITE" id="PS51318">
    <property type="entry name" value="TAT"/>
    <property type="match status" value="1"/>
</dbReference>
<proteinExistence type="predicted"/>
<dbReference type="EMBL" id="VDCQ01000006">
    <property type="protein sequence ID" value="TNJ67241.1"/>
    <property type="molecule type" value="Genomic_DNA"/>
</dbReference>
<protein>
    <recommendedName>
        <fullName evidence="4">Right-handed parallel beta-helix repeat-containing protein</fullName>
    </recommendedName>
</protein>
<name>A0A5C4TDY1_9BACL</name>
<dbReference type="InterPro" id="IPR011050">
    <property type="entry name" value="Pectin_lyase_fold/virulence"/>
</dbReference>
<dbReference type="OrthoDB" id="9816850at2"/>
<accession>A0A5C4TDY1</accession>
<reference evidence="2 3" key="1">
    <citation type="submission" date="2019-05" db="EMBL/GenBank/DDBJ databases">
        <title>We sequenced the genome of Paenibacillus hemerocallicola KCTC 33185 for further insight into its adaptation and study the phylogeny of Paenibacillus.</title>
        <authorList>
            <person name="Narsing Rao M.P."/>
        </authorList>
    </citation>
    <scope>NUCLEOTIDE SEQUENCE [LARGE SCALE GENOMIC DNA]</scope>
    <source>
        <strain evidence="2 3">KCTC 33185</strain>
    </source>
</reference>
<evidence type="ECO:0000256" key="1">
    <source>
        <dbReference type="SAM" id="SignalP"/>
    </source>
</evidence>
<evidence type="ECO:0000313" key="3">
    <source>
        <dbReference type="Proteomes" id="UP000307943"/>
    </source>
</evidence>
<feature type="chain" id="PRO_5039037697" description="Right-handed parallel beta-helix repeat-containing protein" evidence="1">
    <location>
        <begin position="33"/>
        <end position="646"/>
    </location>
</feature>
<keyword evidence="3" id="KW-1185">Reference proteome</keyword>
<organism evidence="2 3">
    <name type="scientific">Paenibacillus hemerocallicola</name>
    <dbReference type="NCBI Taxonomy" id="1172614"/>
    <lineage>
        <taxon>Bacteria</taxon>
        <taxon>Bacillati</taxon>
        <taxon>Bacillota</taxon>
        <taxon>Bacilli</taxon>
        <taxon>Bacillales</taxon>
        <taxon>Paenibacillaceae</taxon>
        <taxon>Paenibacillus</taxon>
    </lineage>
</organism>
<dbReference type="InterPro" id="IPR006311">
    <property type="entry name" value="TAT_signal"/>
</dbReference>